<dbReference type="OrthoDB" id="9811208at2"/>
<dbReference type="CDD" id="cd06529">
    <property type="entry name" value="S24_LexA-like"/>
    <property type="match status" value="1"/>
</dbReference>
<accession>A0A1M7HEK4</accession>
<evidence type="ECO:0000256" key="3">
    <source>
        <dbReference type="ARBA" id="ARBA00023163"/>
    </source>
</evidence>
<dbReference type="CDD" id="cd00093">
    <property type="entry name" value="HTH_XRE"/>
    <property type="match status" value="1"/>
</dbReference>
<keyword evidence="6" id="KW-1185">Reference proteome</keyword>
<keyword evidence="3" id="KW-0804">Transcription</keyword>
<dbReference type="InterPro" id="IPR036286">
    <property type="entry name" value="LexA/Signal_pep-like_sf"/>
</dbReference>
<dbReference type="SUPFAM" id="SSF51306">
    <property type="entry name" value="LexA/Signal peptidase"/>
    <property type="match status" value="1"/>
</dbReference>
<dbReference type="GO" id="GO:0003677">
    <property type="term" value="F:DNA binding"/>
    <property type="evidence" value="ECO:0007669"/>
    <property type="project" value="UniProtKB-KW"/>
</dbReference>
<dbReference type="PANTHER" id="PTHR40661:SF1">
    <property type="entry name" value="HTH CRO_C1-TYPE DOMAIN-CONTAINING PROTEIN"/>
    <property type="match status" value="1"/>
</dbReference>
<dbReference type="InterPro" id="IPR039418">
    <property type="entry name" value="LexA-like"/>
</dbReference>
<evidence type="ECO:0000313" key="6">
    <source>
        <dbReference type="Proteomes" id="UP000184375"/>
    </source>
</evidence>
<dbReference type="Gene3D" id="1.10.260.40">
    <property type="entry name" value="lambda repressor-like DNA-binding domains"/>
    <property type="match status" value="1"/>
</dbReference>
<protein>
    <submittedName>
        <fullName evidence="5">Peptidase S24-like</fullName>
    </submittedName>
</protein>
<dbReference type="PROSITE" id="PS50943">
    <property type="entry name" value="HTH_CROC1"/>
    <property type="match status" value="1"/>
</dbReference>
<dbReference type="RefSeq" id="WP_073254489.1">
    <property type="nucleotide sequence ID" value="NZ_FRCR01000003.1"/>
</dbReference>
<reference evidence="6" key="1">
    <citation type="submission" date="2016-11" db="EMBL/GenBank/DDBJ databases">
        <authorList>
            <person name="Varghese N."/>
            <person name="Submissions S."/>
        </authorList>
    </citation>
    <scope>NUCLEOTIDE SEQUENCE [LARGE SCALE GENOMIC DNA]</scope>
    <source>
        <strain evidence="6">DSM 18802</strain>
    </source>
</reference>
<dbReference type="SUPFAM" id="SSF47413">
    <property type="entry name" value="lambda repressor-like DNA-binding domains"/>
    <property type="match status" value="1"/>
</dbReference>
<dbReference type="AlphaFoldDB" id="A0A1M7HEK4"/>
<proteinExistence type="predicted"/>
<evidence type="ECO:0000259" key="4">
    <source>
        <dbReference type="PROSITE" id="PS50943"/>
    </source>
</evidence>
<dbReference type="Proteomes" id="UP000184375">
    <property type="component" value="Unassembled WGS sequence"/>
</dbReference>
<dbReference type="InterPro" id="IPR015927">
    <property type="entry name" value="Peptidase_S24_S26A/B/C"/>
</dbReference>
<dbReference type="STRING" id="447595.SAMN05660826_00614"/>
<name>A0A1M7HEK4_9FIRM</name>
<organism evidence="5 6">
    <name type="scientific">Caldanaerovirga acetigignens</name>
    <dbReference type="NCBI Taxonomy" id="447595"/>
    <lineage>
        <taxon>Bacteria</taxon>
        <taxon>Bacillati</taxon>
        <taxon>Bacillota</taxon>
        <taxon>Clostridia</taxon>
        <taxon>Thermosediminibacterales</taxon>
        <taxon>Thermosediminibacteraceae</taxon>
        <taxon>Caldanaerovirga</taxon>
    </lineage>
</organism>
<dbReference type="InterPro" id="IPR001387">
    <property type="entry name" value="Cro/C1-type_HTH"/>
</dbReference>
<dbReference type="PANTHER" id="PTHR40661">
    <property type="match status" value="1"/>
</dbReference>
<keyword evidence="1" id="KW-0805">Transcription regulation</keyword>
<dbReference type="SMART" id="SM00530">
    <property type="entry name" value="HTH_XRE"/>
    <property type="match status" value="1"/>
</dbReference>
<dbReference type="Pfam" id="PF01381">
    <property type="entry name" value="HTH_3"/>
    <property type="match status" value="1"/>
</dbReference>
<evidence type="ECO:0000256" key="2">
    <source>
        <dbReference type="ARBA" id="ARBA00023125"/>
    </source>
</evidence>
<gene>
    <name evidence="5" type="ORF">SAMN05660826_00614</name>
</gene>
<dbReference type="InterPro" id="IPR010982">
    <property type="entry name" value="Lambda_DNA-bd_dom_sf"/>
</dbReference>
<sequence length="252" mass="28038">MINPIAYNIRRLKKLHNITSRQLAKKLGLSKDTVDSYAIGRLTPKPNTLQKIAEVFGVPVEELTKPPEETLRSSYKDYVESTNQLKAVFDKLMTNPGNKAILKEIESIQKEVESKRAFFNNLVSEIIPVKYVPLYENAVQAGNPLELCSENIVSWQPVPQSMDVDCAVKGMVNSLAEAGISEGDVLLVKQTNVANQGDLIIAASDNGYTVKYLVKNEDTYLLRPANSKYKDITWQNENARIVGVVKGILKVS</sequence>
<dbReference type="Gene3D" id="2.10.109.10">
    <property type="entry name" value="Umud Fragment, subunit A"/>
    <property type="match status" value="1"/>
</dbReference>
<feature type="domain" description="HTH cro/C1-type" evidence="4">
    <location>
        <begin position="9"/>
        <end position="63"/>
    </location>
</feature>
<evidence type="ECO:0000256" key="1">
    <source>
        <dbReference type="ARBA" id="ARBA00023015"/>
    </source>
</evidence>
<evidence type="ECO:0000313" key="5">
    <source>
        <dbReference type="EMBL" id="SHM26880.1"/>
    </source>
</evidence>
<dbReference type="Pfam" id="PF00717">
    <property type="entry name" value="Peptidase_S24"/>
    <property type="match status" value="1"/>
</dbReference>
<dbReference type="EMBL" id="FRCR01000003">
    <property type="protein sequence ID" value="SHM26880.1"/>
    <property type="molecule type" value="Genomic_DNA"/>
</dbReference>
<keyword evidence="2" id="KW-0238">DNA-binding</keyword>